<dbReference type="EMBL" id="CP029684">
    <property type="protein sequence ID" value="QAS69328.1"/>
    <property type="molecule type" value="Genomic_DNA"/>
</dbReference>
<dbReference type="RefSeq" id="WP_128685338.1">
    <property type="nucleotide sequence ID" value="NZ_CP029684.2"/>
</dbReference>
<sequence length="301" mass="34426">MQDGNNKRNGLIFSFLFLVTLVFTLLFPDFRNFRFSISYLIIGAFVVLSIISFANEKFKKLIKWFNDRLLVIEVFVISSFLILELVLIVALGMDIKGSKNYGSLITGVGIMLSTFIALFLDESTRRNQMIDQRLKSLPRWVMPAAYETIRLLPTNGPETFVDSVRYYYVVLKKDVTVAKGMVEEKDIVRHFPCCDKDRNFFGDNAIALVETKPYIMNALQAYRLVNPHSLEEGNEVIIVSANSALGDKSFMINGDGVNGHFYLKSHHLVAYSLTPEATDNEELRRQQEKWAENYCQLFGLL</sequence>
<gene>
    <name evidence="2" type="ORF">DLJ48_01715</name>
</gene>
<feature type="transmembrane region" description="Helical" evidence="1">
    <location>
        <begin position="36"/>
        <end position="54"/>
    </location>
</feature>
<feature type="transmembrane region" description="Helical" evidence="1">
    <location>
        <begin position="74"/>
        <end position="95"/>
    </location>
</feature>
<evidence type="ECO:0000256" key="1">
    <source>
        <dbReference type="SAM" id="Phobius"/>
    </source>
</evidence>
<proteinExistence type="predicted"/>
<evidence type="ECO:0000313" key="3">
    <source>
        <dbReference type="Proteomes" id="UP000286907"/>
    </source>
</evidence>
<protein>
    <submittedName>
        <fullName evidence="2">Uncharacterized protein</fullName>
    </submittedName>
</protein>
<keyword evidence="1" id="KW-0472">Membrane</keyword>
<name>A0ABX5QKR2_9LACO</name>
<organism evidence="2 3">
    <name type="scientific">Oenococcus sicerae</name>
    <dbReference type="NCBI Taxonomy" id="2203724"/>
    <lineage>
        <taxon>Bacteria</taxon>
        <taxon>Bacillati</taxon>
        <taxon>Bacillota</taxon>
        <taxon>Bacilli</taxon>
        <taxon>Lactobacillales</taxon>
        <taxon>Lactobacillaceae</taxon>
        <taxon>Oenococcus</taxon>
    </lineage>
</organism>
<keyword evidence="1" id="KW-1133">Transmembrane helix</keyword>
<evidence type="ECO:0000313" key="2">
    <source>
        <dbReference type="EMBL" id="QAS69328.1"/>
    </source>
</evidence>
<reference evidence="2 3" key="1">
    <citation type="journal article" date="2019" name="Syst. Appl. Microbiol.">
        <title>Oenococcus sicerae sp. nov., isolated from French cider.</title>
        <authorList>
            <person name="Cousin F.J."/>
            <person name="Le Guellec R."/>
            <person name="Chagnot C."/>
            <person name="Goux D."/>
            <person name="Dalmasso M."/>
            <person name="Laplace J.M."/>
            <person name="Cretenet M."/>
        </authorList>
    </citation>
    <scope>NUCLEOTIDE SEQUENCE [LARGE SCALE GENOMIC DNA]</scope>
    <source>
        <strain evidence="2 3">UCMA 15228</strain>
    </source>
</reference>
<accession>A0ABX5QKR2</accession>
<dbReference type="Proteomes" id="UP000286907">
    <property type="component" value="Chromosome"/>
</dbReference>
<keyword evidence="3" id="KW-1185">Reference proteome</keyword>
<keyword evidence="1" id="KW-0812">Transmembrane</keyword>
<feature type="transmembrane region" description="Helical" evidence="1">
    <location>
        <begin position="101"/>
        <end position="120"/>
    </location>
</feature>
<feature type="transmembrane region" description="Helical" evidence="1">
    <location>
        <begin position="12"/>
        <end position="30"/>
    </location>
</feature>